<dbReference type="PANTHER" id="PTHR34138">
    <property type="entry name" value="CELL SHAPE-DETERMINING PROTEIN MREC"/>
    <property type="match status" value="1"/>
</dbReference>
<dbReference type="GO" id="GO:0005886">
    <property type="term" value="C:plasma membrane"/>
    <property type="evidence" value="ECO:0007669"/>
    <property type="project" value="TreeGrafter"/>
</dbReference>
<dbReference type="InterPro" id="IPR055342">
    <property type="entry name" value="MreC_beta-barrel_core"/>
</dbReference>
<dbReference type="AlphaFoldDB" id="X1JLZ6"/>
<sequence>MLGDNSIIGTICELAYRQAQIKLFTDPASRIEVKIAGSNIYRLMHGDGGNSAKIPMVSAENKINVGDKVFAREKPGLLDAPMIIGKVAQCKEDDEKPLLWDITVRPACDIEGLRDVAVIIMNP</sequence>
<dbReference type="GO" id="GO:0008360">
    <property type="term" value="P:regulation of cell shape"/>
    <property type="evidence" value="ECO:0007669"/>
    <property type="project" value="InterPro"/>
</dbReference>
<organism evidence="2">
    <name type="scientific">marine sediment metagenome</name>
    <dbReference type="NCBI Taxonomy" id="412755"/>
    <lineage>
        <taxon>unclassified sequences</taxon>
        <taxon>metagenomes</taxon>
        <taxon>ecological metagenomes</taxon>
    </lineage>
</organism>
<accession>X1JLZ6</accession>
<protein>
    <recommendedName>
        <fullName evidence="1">Rod shape-determining protein MreC beta-barrel core domain-containing protein</fullName>
    </recommendedName>
</protein>
<dbReference type="EMBL" id="BARU01025809">
    <property type="protein sequence ID" value="GAH70803.1"/>
    <property type="molecule type" value="Genomic_DNA"/>
</dbReference>
<feature type="domain" description="Rod shape-determining protein MreC beta-barrel core" evidence="1">
    <location>
        <begin position="4"/>
        <end position="119"/>
    </location>
</feature>
<dbReference type="InterPro" id="IPR007221">
    <property type="entry name" value="MreC"/>
</dbReference>
<dbReference type="Gene3D" id="2.40.10.350">
    <property type="entry name" value="Rod shape-determining protein MreC, domain 2"/>
    <property type="match status" value="1"/>
</dbReference>
<gene>
    <name evidence="2" type="ORF">S03H2_41540</name>
</gene>
<dbReference type="PANTHER" id="PTHR34138:SF1">
    <property type="entry name" value="CELL SHAPE-DETERMINING PROTEIN MREC"/>
    <property type="match status" value="1"/>
</dbReference>
<evidence type="ECO:0000259" key="1">
    <source>
        <dbReference type="Pfam" id="PF04085"/>
    </source>
</evidence>
<name>X1JLZ6_9ZZZZ</name>
<comment type="caution">
    <text evidence="2">The sequence shown here is derived from an EMBL/GenBank/DDBJ whole genome shotgun (WGS) entry which is preliminary data.</text>
</comment>
<dbReference type="InterPro" id="IPR042175">
    <property type="entry name" value="Cell/Rod_MreC_2"/>
</dbReference>
<dbReference type="Pfam" id="PF04085">
    <property type="entry name" value="MreC"/>
    <property type="match status" value="1"/>
</dbReference>
<evidence type="ECO:0000313" key="2">
    <source>
        <dbReference type="EMBL" id="GAH70803.1"/>
    </source>
</evidence>
<reference evidence="2" key="1">
    <citation type="journal article" date="2014" name="Front. Microbiol.">
        <title>High frequency of phylogenetically diverse reductive dehalogenase-homologous genes in deep subseafloor sedimentary metagenomes.</title>
        <authorList>
            <person name="Kawai M."/>
            <person name="Futagami T."/>
            <person name="Toyoda A."/>
            <person name="Takaki Y."/>
            <person name="Nishi S."/>
            <person name="Hori S."/>
            <person name="Arai W."/>
            <person name="Tsubouchi T."/>
            <person name="Morono Y."/>
            <person name="Uchiyama I."/>
            <person name="Ito T."/>
            <person name="Fujiyama A."/>
            <person name="Inagaki F."/>
            <person name="Takami H."/>
        </authorList>
    </citation>
    <scope>NUCLEOTIDE SEQUENCE</scope>
    <source>
        <strain evidence="2">Expedition CK06-06</strain>
    </source>
</reference>
<proteinExistence type="predicted"/>